<gene>
    <name evidence="3 4" type="primary">ureF</name>
    <name evidence="4" type="ORF">TRIHO_46030</name>
</gene>
<comment type="subcellular location">
    <subcellularLocation>
        <location evidence="3">Cytoplasm</location>
    </subcellularLocation>
</comment>
<evidence type="ECO:0000256" key="2">
    <source>
        <dbReference type="ARBA" id="ARBA00023186"/>
    </source>
</evidence>
<accession>A0A132BRB9</accession>
<dbReference type="PANTHER" id="PTHR33620">
    <property type="entry name" value="UREASE ACCESSORY PROTEIN F"/>
    <property type="match status" value="1"/>
</dbReference>
<dbReference type="InterPro" id="IPR038277">
    <property type="entry name" value="UreF_sf"/>
</dbReference>
<evidence type="ECO:0000313" key="5">
    <source>
        <dbReference type="Proteomes" id="UP000068382"/>
    </source>
</evidence>
<dbReference type="Proteomes" id="UP000068382">
    <property type="component" value="Unassembled WGS sequence"/>
</dbReference>
<keyword evidence="3" id="KW-0963">Cytoplasm</keyword>
<dbReference type="PATRIC" id="fig|1768241.3.peg.4804"/>
<organism evidence="4 5">
    <name type="scientific">Tritonibacter horizontis</name>
    <dbReference type="NCBI Taxonomy" id="1768241"/>
    <lineage>
        <taxon>Bacteria</taxon>
        <taxon>Pseudomonadati</taxon>
        <taxon>Pseudomonadota</taxon>
        <taxon>Alphaproteobacteria</taxon>
        <taxon>Rhodobacterales</taxon>
        <taxon>Paracoccaceae</taxon>
        <taxon>Tritonibacter</taxon>
    </lineage>
</organism>
<reference evidence="4 5" key="1">
    <citation type="submission" date="2015-12" db="EMBL/GenBank/DDBJ databases">
        <title>Genome sequence of the marine Rhodobacteraceae strain O3.65, Candidatus Tritonibacter horizontis.</title>
        <authorList>
            <person name="Poehlein A."/>
            <person name="Giebel H.A."/>
            <person name="Voget S."/>
            <person name="Brinkhoff T."/>
        </authorList>
    </citation>
    <scope>NUCLEOTIDE SEQUENCE [LARGE SCALE GENOMIC DNA]</scope>
    <source>
        <strain evidence="4 5">O3.65</strain>
    </source>
</reference>
<dbReference type="GO" id="GO:0005737">
    <property type="term" value="C:cytoplasm"/>
    <property type="evidence" value="ECO:0007669"/>
    <property type="project" value="UniProtKB-SubCell"/>
</dbReference>
<dbReference type="HAMAP" id="MF_01385">
    <property type="entry name" value="UreF"/>
    <property type="match status" value="1"/>
</dbReference>
<name>A0A132BRB9_9RHOB</name>
<dbReference type="Gene3D" id="1.10.4190.10">
    <property type="entry name" value="Urease accessory protein UreF"/>
    <property type="match status" value="1"/>
</dbReference>
<dbReference type="PIRSF" id="PIRSF009467">
    <property type="entry name" value="Ureas_acces_UreF"/>
    <property type="match status" value="1"/>
</dbReference>
<dbReference type="PANTHER" id="PTHR33620:SF1">
    <property type="entry name" value="UREASE ACCESSORY PROTEIN F"/>
    <property type="match status" value="1"/>
</dbReference>
<dbReference type="EMBL" id="LPUY01000138">
    <property type="protein sequence ID" value="KUP90736.1"/>
    <property type="molecule type" value="Genomic_DNA"/>
</dbReference>
<dbReference type="AlphaFoldDB" id="A0A132BRB9"/>
<keyword evidence="1 3" id="KW-0996">Nickel insertion</keyword>
<comment type="function">
    <text evidence="3">Required for maturation of urease via the functional incorporation of the urease nickel metallocenter.</text>
</comment>
<dbReference type="InterPro" id="IPR002639">
    <property type="entry name" value="UreF"/>
</dbReference>
<proteinExistence type="inferred from homology"/>
<dbReference type="Pfam" id="PF01730">
    <property type="entry name" value="UreF"/>
    <property type="match status" value="1"/>
</dbReference>
<sequence>MHTATRTTPTTITAMSTDPALLLMQWLSPAYPVGAFAYSHGLEYAVAEAQVGTGEALSDWLRGLLTHGGGQSDAVLLAAAYRAQGQADLTEIDQLARAFCPSAERLRETDLQGAAFCQTTAAIWSDLWDGDLPGLTYPVALGYAARQHDIPLELTLQMYLHAFVSNLIAAGQRLLSLGQLEAQRRLSALAPQISATAATAAAGTLDDLHGACFAADIASMRHETQYSRIFRS</sequence>
<comment type="subunit">
    <text evidence="3">UreD, UreF and UreG form a complex that acts as a GTP-hydrolysis-dependent molecular chaperone, activating the urease apoprotein by helping to assemble the nickel containing metallocenter of UreC. The UreE protein probably delivers the nickel.</text>
</comment>
<dbReference type="GO" id="GO:0016151">
    <property type="term" value="F:nickel cation binding"/>
    <property type="evidence" value="ECO:0007669"/>
    <property type="project" value="UniProtKB-UniRule"/>
</dbReference>
<evidence type="ECO:0000256" key="3">
    <source>
        <dbReference type="HAMAP-Rule" id="MF_01385"/>
    </source>
</evidence>
<keyword evidence="5" id="KW-1185">Reference proteome</keyword>
<comment type="similarity">
    <text evidence="3">Belongs to the UreF family.</text>
</comment>
<evidence type="ECO:0000313" key="4">
    <source>
        <dbReference type="EMBL" id="KUP90736.1"/>
    </source>
</evidence>
<keyword evidence="2 3" id="KW-0143">Chaperone</keyword>
<evidence type="ECO:0000256" key="1">
    <source>
        <dbReference type="ARBA" id="ARBA00022988"/>
    </source>
</evidence>
<comment type="caution">
    <text evidence="4">The sequence shown here is derived from an EMBL/GenBank/DDBJ whole genome shotgun (WGS) entry which is preliminary data.</text>
</comment>
<protein>
    <recommendedName>
        <fullName evidence="3">Urease accessory protein UreF</fullName>
    </recommendedName>
</protein>